<proteinExistence type="predicted"/>
<organism evidence="4">
    <name type="scientific">mine drainage metagenome</name>
    <dbReference type="NCBI Taxonomy" id="410659"/>
    <lineage>
        <taxon>unclassified sequences</taxon>
        <taxon>metagenomes</taxon>
        <taxon>ecological metagenomes</taxon>
    </lineage>
</organism>
<sequence length="260" mass="26656">LLAGAAILLGGGVAWLTSRQVAMTAMPQMVALFNGLGGGAAALIVVTQLLDPASLGGLALGFGLLALTIGTLSFGGSLVAFTKLAGRLRHPWRFRYQNSLHLIWLGLIVLVGAGFFILSEKTDLTAIFVALALGLGISTTVPIGGADMPVVISFYNALTGLAVGVDGLLLKNPALLIAGTVVGASGTLLTRLMAKAMNRSLGAVLFAHFGSITATGTGEGTASKEMDLTDAAVSLAYARKIRIVPGYDSRPHRPSTSSRN</sequence>
<dbReference type="Pfam" id="PF02233">
    <property type="entry name" value="PNTB"/>
    <property type="match status" value="1"/>
</dbReference>
<feature type="domain" description="NADP transhydrogenase beta-like" evidence="3">
    <location>
        <begin position="5"/>
        <end position="247"/>
    </location>
</feature>
<keyword evidence="2" id="KW-0812">Transmembrane</keyword>
<dbReference type="PANTHER" id="PTHR44758:SF1">
    <property type="entry name" value="NAD(P) TRANSHYDROGENASE SUBUNIT BETA"/>
    <property type="match status" value="1"/>
</dbReference>
<accession>T1B9S7</accession>
<evidence type="ECO:0000256" key="1">
    <source>
        <dbReference type="ARBA" id="ARBA00023027"/>
    </source>
</evidence>
<evidence type="ECO:0000313" key="4">
    <source>
        <dbReference type="EMBL" id="EQD51000.1"/>
    </source>
</evidence>
<evidence type="ECO:0000256" key="2">
    <source>
        <dbReference type="SAM" id="Phobius"/>
    </source>
</evidence>
<feature type="transmembrane region" description="Helical" evidence="2">
    <location>
        <begin position="56"/>
        <end position="81"/>
    </location>
</feature>
<evidence type="ECO:0000259" key="3">
    <source>
        <dbReference type="Pfam" id="PF02233"/>
    </source>
</evidence>
<dbReference type="EMBL" id="AUZX01009691">
    <property type="protein sequence ID" value="EQD51000.1"/>
    <property type="molecule type" value="Genomic_DNA"/>
</dbReference>
<feature type="non-terminal residue" evidence="4">
    <location>
        <position position="1"/>
    </location>
</feature>
<dbReference type="PANTHER" id="PTHR44758">
    <property type="entry name" value="NAD(P) TRANSHYDROGENASE SUBUNIT BETA"/>
    <property type="match status" value="1"/>
</dbReference>
<protein>
    <submittedName>
        <fullName evidence="4">NAD(P)(+) transhydrogenase (AB-specific)</fullName>
    </submittedName>
</protein>
<comment type="caution">
    <text evidence="4">The sequence shown here is derived from an EMBL/GenBank/DDBJ whole genome shotgun (WGS) entry which is preliminary data.</text>
</comment>
<reference evidence="4" key="2">
    <citation type="journal article" date="2014" name="ISME J.">
        <title>Microbial stratification in low pH oxic and suboxic macroscopic growths along an acid mine drainage.</title>
        <authorList>
            <person name="Mendez-Garcia C."/>
            <person name="Mesa V."/>
            <person name="Sprenger R.R."/>
            <person name="Richter M."/>
            <person name="Diez M.S."/>
            <person name="Solano J."/>
            <person name="Bargiela R."/>
            <person name="Golyshina O.V."/>
            <person name="Manteca A."/>
            <person name="Ramos J.L."/>
            <person name="Gallego J.R."/>
            <person name="Llorente I."/>
            <person name="Martins Dos Santos V.A."/>
            <person name="Jensen O.N."/>
            <person name="Pelaez A.I."/>
            <person name="Sanchez J."/>
            <person name="Ferrer M."/>
        </authorList>
    </citation>
    <scope>NUCLEOTIDE SEQUENCE</scope>
</reference>
<feature type="transmembrane region" description="Helical" evidence="2">
    <location>
        <begin position="29"/>
        <end position="50"/>
    </location>
</feature>
<name>T1B9S7_9ZZZZ</name>
<reference evidence="4" key="1">
    <citation type="submission" date="2013-08" db="EMBL/GenBank/DDBJ databases">
        <authorList>
            <person name="Mendez C."/>
            <person name="Richter M."/>
            <person name="Ferrer M."/>
            <person name="Sanchez J."/>
        </authorList>
    </citation>
    <scope>NUCLEOTIDE SEQUENCE</scope>
</reference>
<dbReference type="InterPro" id="IPR034300">
    <property type="entry name" value="PNTB-like"/>
</dbReference>
<keyword evidence="2" id="KW-1133">Transmembrane helix</keyword>
<keyword evidence="2" id="KW-0472">Membrane</keyword>
<feature type="transmembrane region" description="Helical" evidence="2">
    <location>
        <begin position="150"/>
        <end position="169"/>
    </location>
</feature>
<keyword evidence="1" id="KW-0520">NAD</keyword>
<feature type="transmembrane region" description="Helical" evidence="2">
    <location>
        <begin position="124"/>
        <end position="143"/>
    </location>
</feature>
<gene>
    <name evidence="4" type="ORF">B1A_13250</name>
</gene>
<feature type="transmembrane region" description="Helical" evidence="2">
    <location>
        <begin position="175"/>
        <end position="194"/>
    </location>
</feature>
<dbReference type="AlphaFoldDB" id="T1B9S7"/>
<feature type="transmembrane region" description="Helical" evidence="2">
    <location>
        <begin position="102"/>
        <end position="118"/>
    </location>
</feature>